<comment type="caution">
    <text evidence="13">The sequence shown here is derived from an EMBL/GenBank/DDBJ whole genome shotgun (WGS) entry which is preliminary data.</text>
</comment>
<evidence type="ECO:0000256" key="8">
    <source>
        <dbReference type="ARBA" id="ARBA00023012"/>
    </source>
</evidence>
<dbReference type="InterPro" id="IPR036890">
    <property type="entry name" value="HATPase_C_sf"/>
</dbReference>
<dbReference type="InterPro" id="IPR013767">
    <property type="entry name" value="PAS_fold"/>
</dbReference>
<organism evidence="13 14">
    <name type="scientific">Paenibacillus contaminans</name>
    <dbReference type="NCBI Taxonomy" id="450362"/>
    <lineage>
        <taxon>Bacteria</taxon>
        <taxon>Bacillati</taxon>
        <taxon>Bacillota</taxon>
        <taxon>Bacilli</taxon>
        <taxon>Bacillales</taxon>
        <taxon>Paenibacillaceae</taxon>
        <taxon>Paenibacillus</taxon>
    </lineage>
</organism>
<comment type="catalytic activity">
    <reaction evidence="1">
        <text>ATP + protein L-histidine = ADP + protein N-phospho-L-histidine.</text>
        <dbReference type="EC" id="2.7.13.3"/>
    </reaction>
</comment>
<dbReference type="InterPro" id="IPR035965">
    <property type="entry name" value="PAS-like_dom_sf"/>
</dbReference>
<evidence type="ECO:0000259" key="11">
    <source>
        <dbReference type="PROSITE" id="PS50112"/>
    </source>
</evidence>
<dbReference type="PROSITE" id="PS50109">
    <property type="entry name" value="HIS_KIN"/>
    <property type="match status" value="1"/>
</dbReference>
<keyword evidence="14" id="KW-1185">Reference proteome</keyword>
<evidence type="ECO:0000259" key="10">
    <source>
        <dbReference type="PROSITE" id="PS50109"/>
    </source>
</evidence>
<keyword evidence="8" id="KW-0902">Two-component regulatory system</keyword>
<accession>A0A329MMB5</accession>
<dbReference type="GO" id="GO:0000155">
    <property type="term" value="F:phosphorelay sensor kinase activity"/>
    <property type="evidence" value="ECO:0007669"/>
    <property type="project" value="InterPro"/>
</dbReference>
<feature type="transmembrane region" description="Helical" evidence="9">
    <location>
        <begin position="17"/>
        <end position="35"/>
    </location>
</feature>
<dbReference type="SUPFAM" id="SSF47384">
    <property type="entry name" value="Homodimeric domain of signal transducing histidine kinase"/>
    <property type="match status" value="1"/>
</dbReference>
<dbReference type="Proteomes" id="UP000250369">
    <property type="component" value="Unassembled WGS sequence"/>
</dbReference>
<dbReference type="Gene3D" id="1.10.287.130">
    <property type="match status" value="1"/>
</dbReference>
<dbReference type="InterPro" id="IPR000014">
    <property type="entry name" value="PAS"/>
</dbReference>
<evidence type="ECO:0000256" key="7">
    <source>
        <dbReference type="ARBA" id="ARBA00022840"/>
    </source>
</evidence>
<dbReference type="Gene3D" id="3.30.565.10">
    <property type="entry name" value="Histidine kinase-like ATPase, C-terminal domain"/>
    <property type="match status" value="1"/>
</dbReference>
<keyword evidence="9" id="KW-0472">Membrane</keyword>
<evidence type="ECO:0000256" key="9">
    <source>
        <dbReference type="SAM" id="Phobius"/>
    </source>
</evidence>
<dbReference type="Gene3D" id="3.30.450.20">
    <property type="entry name" value="PAS domain"/>
    <property type="match status" value="2"/>
</dbReference>
<dbReference type="EMBL" id="QMFB01000006">
    <property type="protein sequence ID" value="RAV21081.1"/>
    <property type="molecule type" value="Genomic_DNA"/>
</dbReference>
<feature type="domain" description="PAC" evidence="12">
    <location>
        <begin position="422"/>
        <end position="472"/>
    </location>
</feature>
<dbReference type="OrthoDB" id="9815750at2"/>
<sequence>MGNKIAHKKFSGIIRKWILLSVICFVLMTLVPITLNSYDVSRKQSIDQMEQLMMVEQAYIDNWLTEKFRAIRTFSTMFSSSAAISTRQPNTGSMSSGFKGSGVADRNGDVLLCTLPSCPSNVSGMPLFSHTKSGIWFSDELEISPATGERLMLVSSPVMDKEGKFDGVVFARIGFSSIELMMEKFGRKSNLSIYLVNEQGKWVAGSEKSDVSHTADTFSMLRGGEPGLQEYVDGLGRHMIGYSEKVGDKPFYLISSMENSRIPPFWRNGFIFNLLSLCIGLVCLLFLSTLLWNRFRKPLQIFAEGTEKMLKGHYDYQIRQETINYLPSDLQQPIESFNRMVTTYKTNIRSLEHLASITSNIGFGLSVFDSSGSCKYMNPEALRMLGWSEGEAINKRFYDFVKRRELKDTPASGAEPFLQAPYTTEALLLRKNGTDFPVSLSVNPIDSHSKEGYVIAFRDITEEKRIEELLLRSEKLSVVGQLAAGLAHEIRNPLTSVKGFMQLLQSGVQPANLSEFTSIIMAELNRVEMIVSEFIILSKPHMMKLSATDLTLLMKKALVSLETEAAKHKVAVHAEYPDDGNLFPCEVQQMLHAFIHLIENGIEAMPYGGKLTMVMTSDPDYISIRISDEGAGIDQELLSKLGEPFYTTKTDGIGLGLMVSIKIIEMHRGIVSIESKVGKGTDVFIKLPLHTNNAATPPGMSP</sequence>
<dbReference type="Pfam" id="PF02518">
    <property type="entry name" value="HATPase_c"/>
    <property type="match status" value="1"/>
</dbReference>
<dbReference type="NCBIfam" id="TIGR00229">
    <property type="entry name" value="sensory_box"/>
    <property type="match status" value="1"/>
</dbReference>
<dbReference type="InterPro" id="IPR005467">
    <property type="entry name" value="His_kinase_dom"/>
</dbReference>
<keyword evidence="7" id="KW-0067">ATP-binding</keyword>
<dbReference type="SMART" id="SM00388">
    <property type="entry name" value="HisKA"/>
    <property type="match status" value="1"/>
</dbReference>
<dbReference type="InterPro" id="IPR036097">
    <property type="entry name" value="HisK_dim/P_sf"/>
</dbReference>
<keyword evidence="6" id="KW-0418">Kinase</keyword>
<keyword evidence="5" id="KW-0547">Nucleotide-binding</keyword>
<dbReference type="Pfam" id="PF00989">
    <property type="entry name" value="PAS"/>
    <property type="match status" value="1"/>
</dbReference>
<dbReference type="InterPro" id="IPR004358">
    <property type="entry name" value="Sig_transdc_His_kin-like_C"/>
</dbReference>
<evidence type="ECO:0000259" key="12">
    <source>
        <dbReference type="PROSITE" id="PS50113"/>
    </source>
</evidence>
<evidence type="ECO:0000256" key="1">
    <source>
        <dbReference type="ARBA" id="ARBA00000085"/>
    </source>
</evidence>
<dbReference type="AlphaFoldDB" id="A0A329MMB5"/>
<dbReference type="PROSITE" id="PS50112">
    <property type="entry name" value="PAS"/>
    <property type="match status" value="1"/>
</dbReference>
<evidence type="ECO:0000256" key="6">
    <source>
        <dbReference type="ARBA" id="ARBA00022777"/>
    </source>
</evidence>
<dbReference type="PANTHER" id="PTHR43065">
    <property type="entry name" value="SENSOR HISTIDINE KINASE"/>
    <property type="match status" value="1"/>
</dbReference>
<keyword evidence="4" id="KW-0808">Transferase</keyword>
<dbReference type="EC" id="2.7.13.3" evidence="2"/>
<dbReference type="CDD" id="cd18774">
    <property type="entry name" value="PDC2_HK_sensor"/>
    <property type="match status" value="1"/>
</dbReference>
<feature type="domain" description="Histidine kinase" evidence="10">
    <location>
        <begin position="485"/>
        <end position="691"/>
    </location>
</feature>
<dbReference type="SUPFAM" id="SSF55874">
    <property type="entry name" value="ATPase domain of HSP90 chaperone/DNA topoisomerase II/histidine kinase"/>
    <property type="match status" value="1"/>
</dbReference>
<dbReference type="InterPro" id="IPR003661">
    <property type="entry name" value="HisK_dim/P_dom"/>
</dbReference>
<keyword evidence="9" id="KW-0812">Transmembrane</keyword>
<dbReference type="SMART" id="SM00091">
    <property type="entry name" value="PAS"/>
    <property type="match status" value="1"/>
</dbReference>
<evidence type="ECO:0000256" key="2">
    <source>
        <dbReference type="ARBA" id="ARBA00012438"/>
    </source>
</evidence>
<proteinExistence type="predicted"/>
<dbReference type="InterPro" id="IPR000700">
    <property type="entry name" value="PAS-assoc_C"/>
</dbReference>
<dbReference type="CDD" id="cd00130">
    <property type="entry name" value="PAS"/>
    <property type="match status" value="1"/>
</dbReference>
<dbReference type="RefSeq" id="WP_113031363.1">
    <property type="nucleotide sequence ID" value="NZ_QMFB01000006.1"/>
</dbReference>
<evidence type="ECO:0000313" key="14">
    <source>
        <dbReference type="Proteomes" id="UP000250369"/>
    </source>
</evidence>
<dbReference type="InterPro" id="IPR003594">
    <property type="entry name" value="HATPase_dom"/>
</dbReference>
<feature type="transmembrane region" description="Helical" evidence="9">
    <location>
        <begin position="270"/>
        <end position="292"/>
    </location>
</feature>
<gene>
    <name evidence="13" type="ORF">DQG23_13465</name>
</gene>
<dbReference type="PRINTS" id="PR00344">
    <property type="entry name" value="BCTRLSENSOR"/>
</dbReference>
<dbReference type="SUPFAM" id="SSF55785">
    <property type="entry name" value="PYP-like sensor domain (PAS domain)"/>
    <property type="match status" value="1"/>
</dbReference>
<protein>
    <recommendedName>
        <fullName evidence="2">histidine kinase</fullName>
        <ecNumber evidence="2">2.7.13.3</ecNumber>
    </recommendedName>
</protein>
<dbReference type="SMART" id="SM00387">
    <property type="entry name" value="HATPase_c"/>
    <property type="match status" value="1"/>
</dbReference>
<evidence type="ECO:0000256" key="4">
    <source>
        <dbReference type="ARBA" id="ARBA00022679"/>
    </source>
</evidence>
<evidence type="ECO:0000313" key="13">
    <source>
        <dbReference type="EMBL" id="RAV21081.1"/>
    </source>
</evidence>
<dbReference type="Pfam" id="PF00512">
    <property type="entry name" value="HisKA"/>
    <property type="match status" value="1"/>
</dbReference>
<dbReference type="PANTHER" id="PTHR43065:SF10">
    <property type="entry name" value="PEROXIDE STRESS-ACTIVATED HISTIDINE KINASE MAK3"/>
    <property type="match status" value="1"/>
</dbReference>
<name>A0A329MMB5_9BACL</name>
<feature type="domain" description="PAS" evidence="11">
    <location>
        <begin position="350"/>
        <end position="401"/>
    </location>
</feature>
<dbReference type="CDD" id="cd00082">
    <property type="entry name" value="HisKA"/>
    <property type="match status" value="1"/>
</dbReference>
<evidence type="ECO:0000256" key="3">
    <source>
        <dbReference type="ARBA" id="ARBA00022553"/>
    </source>
</evidence>
<dbReference type="PROSITE" id="PS50113">
    <property type="entry name" value="PAC"/>
    <property type="match status" value="1"/>
</dbReference>
<keyword evidence="9" id="KW-1133">Transmembrane helix</keyword>
<reference evidence="13 14" key="1">
    <citation type="journal article" date="2009" name="Int. J. Syst. Evol. Microbiol.">
        <title>Paenibacillus contaminans sp. nov., isolated from a contaminated laboratory plate.</title>
        <authorList>
            <person name="Chou J.H."/>
            <person name="Lee J.H."/>
            <person name="Lin M.C."/>
            <person name="Chang P.S."/>
            <person name="Arun A.B."/>
            <person name="Young C.C."/>
            <person name="Chen W.M."/>
        </authorList>
    </citation>
    <scope>NUCLEOTIDE SEQUENCE [LARGE SCALE GENOMIC DNA]</scope>
    <source>
        <strain evidence="13 14">CKOBP-6</strain>
    </source>
</reference>
<keyword evidence="3" id="KW-0597">Phosphoprotein</keyword>
<evidence type="ECO:0000256" key="5">
    <source>
        <dbReference type="ARBA" id="ARBA00022741"/>
    </source>
</evidence>
<dbReference type="GO" id="GO:0005524">
    <property type="term" value="F:ATP binding"/>
    <property type="evidence" value="ECO:0007669"/>
    <property type="project" value="UniProtKB-KW"/>
</dbReference>